<keyword evidence="4" id="KW-1185">Reference proteome</keyword>
<evidence type="ECO:0000313" key="3">
    <source>
        <dbReference type="Proteomes" id="UP000648535"/>
    </source>
</evidence>
<evidence type="ECO:0000313" key="2">
    <source>
        <dbReference type="EMBL" id="MBM7800975.1"/>
    </source>
</evidence>
<reference evidence="2 4" key="3">
    <citation type="submission" date="2021-01" db="EMBL/GenBank/DDBJ databases">
        <title>Sequencing the genomes of 1000 actinobacteria strains.</title>
        <authorList>
            <person name="Klenk H.-P."/>
        </authorList>
    </citation>
    <scope>NUCLEOTIDE SEQUENCE [LARGE SCALE GENOMIC DNA]</scope>
    <source>
        <strain evidence="2 4">DSM 20542</strain>
    </source>
</reference>
<dbReference type="AlphaFoldDB" id="A0A8H9GBE2"/>
<evidence type="ECO:0000313" key="4">
    <source>
        <dbReference type="Proteomes" id="UP000746584"/>
    </source>
</evidence>
<protein>
    <submittedName>
        <fullName evidence="1">Uncharacterized protein</fullName>
    </submittedName>
</protein>
<dbReference type="EMBL" id="BMOI01000011">
    <property type="protein sequence ID" value="GGL06394.1"/>
    <property type="molecule type" value="Genomic_DNA"/>
</dbReference>
<organism evidence="1 3">
    <name type="scientific">Curtobacterium luteum</name>
    <dbReference type="NCBI Taxonomy" id="33881"/>
    <lineage>
        <taxon>Bacteria</taxon>
        <taxon>Bacillati</taxon>
        <taxon>Actinomycetota</taxon>
        <taxon>Actinomycetes</taxon>
        <taxon>Micrococcales</taxon>
        <taxon>Microbacteriaceae</taxon>
        <taxon>Curtobacterium</taxon>
    </lineage>
</organism>
<name>A0A8H9GBE2_9MICO</name>
<accession>A0A8H9GBE2</accession>
<dbReference type="EMBL" id="JAFBCG010000001">
    <property type="protein sequence ID" value="MBM7800975.1"/>
    <property type="molecule type" value="Genomic_DNA"/>
</dbReference>
<dbReference type="Proteomes" id="UP000746584">
    <property type="component" value="Unassembled WGS sequence"/>
</dbReference>
<reference evidence="1" key="2">
    <citation type="submission" date="2020-09" db="EMBL/GenBank/DDBJ databases">
        <authorList>
            <person name="Sun Q."/>
            <person name="Ohkuma M."/>
        </authorList>
    </citation>
    <scope>NUCLEOTIDE SEQUENCE</scope>
    <source>
        <strain evidence="1">JCM 1480</strain>
    </source>
</reference>
<dbReference type="RefSeq" id="WP_022904146.1">
    <property type="nucleotide sequence ID" value="NZ_BMOI01000011.1"/>
</dbReference>
<dbReference type="Proteomes" id="UP000648535">
    <property type="component" value="Unassembled WGS sequence"/>
</dbReference>
<gene>
    <name evidence="1" type="ORF">GCM10009769_25800</name>
    <name evidence="2" type="ORF">JOE58_000226</name>
</gene>
<evidence type="ECO:0000313" key="1">
    <source>
        <dbReference type="EMBL" id="GGL06394.1"/>
    </source>
</evidence>
<proteinExistence type="predicted"/>
<reference evidence="1" key="1">
    <citation type="journal article" date="2014" name="Int. J. Syst. Evol. Microbiol.">
        <title>Complete genome sequence of Corynebacterium casei LMG S-19264T (=DSM 44701T), isolated from a smear-ripened cheese.</title>
        <authorList>
            <consortium name="US DOE Joint Genome Institute (JGI-PGF)"/>
            <person name="Walter F."/>
            <person name="Albersmeier A."/>
            <person name="Kalinowski J."/>
            <person name="Ruckert C."/>
        </authorList>
    </citation>
    <scope>NUCLEOTIDE SEQUENCE</scope>
    <source>
        <strain evidence="1">JCM 1480</strain>
    </source>
</reference>
<comment type="caution">
    <text evidence="1">The sequence shown here is derived from an EMBL/GenBank/DDBJ whole genome shotgun (WGS) entry which is preliminary data.</text>
</comment>
<sequence>MTMTEMSDHPAIVRLRVELDAAWKSICTLGGLADDARGRVVAELRAAVPDVASRAALEAGSEAAVAEISRFAEAEVVRAEVRQAGTVVPSTELWDDIVHTAAEAAVARR</sequence>